<protein>
    <recommendedName>
        <fullName evidence="3">KAP NTPase domain-containing protein</fullName>
    </recommendedName>
</protein>
<dbReference type="AlphaFoldDB" id="A0A2S8IP37"/>
<dbReference type="Gene3D" id="3.40.50.300">
    <property type="entry name" value="P-loop containing nucleotide triphosphate hydrolases"/>
    <property type="match status" value="1"/>
</dbReference>
<evidence type="ECO:0000313" key="1">
    <source>
        <dbReference type="EMBL" id="PQP16455.1"/>
    </source>
</evidence>
<comment type="caution">
    <text evidence="1">The sequence shown here is derived from an EMBL/GenBank/DDBJ whole genome shotgun (WGS) entry which is preliminary data.</text>
</comment>
<organism evidence="1 2">
    <name type="scientific">Burkholderia cepacia</name>
    <name type="common">Pseudomonas cepacia</name>
    <dbReference type="NCBI Taxonomy" id="292"/>
    <lineage>
        <taxon>Bacteria</taxon>
        <taxon>Pseudomonadati</taxon>
        <taxon>Pseudomonadota</taxon>
        <taxon>Betaproteobacteria</taxon>
        <taxon>Burkholderiales</taxon>
        <taxon>Burkholderiaceae</taxon>
        <taxon>Burkholderia</taxon>
        <taxon>Burkholderia cepacia complex</taxon>
    </lineage>
</organism>
<evidence type="ECO:0000313" key="2">
    <source>
        <dbReference type="Proteomes" id="UP000238206"/>
    </source>
</evidence>
<sequence length="430" mass="47920">MVSRGIMLDAAVVEKRISVRLMSGATMTYQLTRESLIESLDDETTTLCIHGAWGAGKTYLWRDVEKNALPERWKGRVAYASVFGANSLIEIKQRACLSAAESYVNRPLATPTIVEGLRCRYPTHVNAVARLLVGFKTRLAEEWTSLMRLFGRTGPLAEANAPYFARVVTSLATDGFFNQRLVVLDDIERLGRDLPIDALIGWVDYLTQSRECKVLLILNEDEISGDCPKETWTRYREKVIDRDVALTITPDEAVRLASEGLTLADIEGVVRDAEALQLTNIRVIKRALAILDRLDHKFGIVRRGLERAAASSVVMLTAAHYNAIPGGPNVAYILGRGEFAEFVEAQNGGDEQERNWAALLSRYHWSHVDDFDRAVVKLLDTGLVDAELFESHSRVGSKISESRVRAPVCERLGLSSIATSLAQIRMRSMR</sequence>
<dbReference type="InterPro" id="IPR027417">
    <property type="entry name" value="P-loop_NTPase"/>
</dbReference>
<reference evidence="1 2" key="1">
    <citation type="submission" date="2018-02" db="EMBL/GenBank/DDBJ databases">
        <title>Draft genome sequencing of Burkholderia cepacia Y14-15.</title>
        <authorList>
            <person name="Zheng B.-X."/>
        </authorList>
    </citation>
    <scope>NUCLEOTIDE SEQUENCE [LARGE SCALE GENOMIC DNA]</scope>
    <source>
        <strain evidence="1 2">Y14-15</strain>
    </source>
</reference>
<proteinExistence type="predicted"/>
<name>A0A2S8IP37_BURCE</name>
<dbReference type="SUPFAM" id="SSF52540">
    <property type="entry name" value="P-loop containing nucleoside triphosphate hydrolases"/>
    <property type="match status" value="1"/>
</dbReference>
<dbReference type="EMBL" id="PUIQ01000024">
    <property type="protein sequence ID" value="PQP16455.1"/>
    <property type="molecule type" value="Genomic_DNA"/>
</dbReference>
<dbReference type="Proteomes" id="UP000238206">
    <property type="component" value="Unassembled WGS sequence"/>
</dbReference>
<accession>A0A2S8IP37</accession>
<gene>
    <name evidence="1" type="ORF">C5615_19680</name>
</gene>
<evidence type="ECO:0008006" key="3">
    <source>
        <dbReference type="Google" id="ProtNLM"/>
    </source>
</evidence>